<comment type="cofactor">
    <cofactor evidence="1">
        <name>Co(2+)</name>
        <dbReference type="ChEBI" id="CHEBI:48828"/>
    </cofactor>
</comment>
<comment type="catalytic activity">
    <reaction evidence="13">
        <text>[(1-&gt;4)-N-acetyl-beta-D-glucosaminyl](n) + n H2O = chitosan + n acetate</text>
        <dbReference type="Rhea" id="RHEA:10464"/>
        <dbReference type="Rhea" id="RHEA-COMP:9593"/>
        <dbReference type="Rhea" id="RHEA-COMP:9597"/>
        <dbReference type="ChEBI" id="CHEBI:15377"/>
        <dbReference type="ChEBI" id="CHEBI:17029"/>
        <dbReference type="ChEBI" id="CHEBI:30089"/>
        <dbReference type="ChEBI" id="CHEBI:57704"/>
        <dbReference type="EC" id="3.5.1.41"/>
    </reaction>
    <physiologicalReaction direction="left-to-right" evidence="13">
        <dbReference type="Rhea" id="RHEA:10465"/>
    </physiologicalReaction>
</comment>
<dbReference type="Gene3D" id="3.20.20.370">
    <property type="entry name" value="Glycoside hydrolase/deacetylase"/>
    <property type="match status" value="1"/>
</dbReference>
<keyword evidence="6" id="KW-0472">Membrane</keyword>
<feature type="domain" description="NodB homology" evidence="15">
    <location>
        <begin position="447"/>
        <end position="634"/>
    </location>
</feature>
<evidence type="ECO:0000256" key="11">
    <source>
        <dbReference type="ARBA" id="ARBA00023326"/>
    </source>
</evidence>
<keyword evidence="5" id="KW-0146">Chitin degradation</keyword>
<evidence type="ECO:0000256" key="10">
    <source>
        <dbReference type="ARBA" id="ARBA00023316"/>
    </source>
</evidence>
<dbReference type="InterPro" id="IPR011330">
    <property type="entry name" value="Glyco_hydro/deAcase_b/a-brl"/>
</dbReference>
<evidence type="ECO:0000256" key="5">
    <source>
        <dbReference type="ARBA" id="ARBA00023024"/>
    </source>
</evidence>
<dbReference type="PROSITE" id="PS51677">
    <property type="entry name" value="NODB"/>
    <property type="match status" value="1"/>
</dbReference>
<dbReference type="GO" id="GO:0071555">
    <property type="term" value="P:cell wall organization"/>
    <property type="evidence" value="ECO:0007669"/>
    <property type="project" value="UniProtKB-KW"/>
</dbReference>
<keyword evidence="10" id="KW-0961">Cell wall biogenesis/degradation</keyword>
<evidence type="ECO:0000256" key="7">
    <source>
        <dbReference type="ARBA" id="ARBA00023277"/>
    </source>
</evidence>
<dbReference type="EC" id="3.5.1.41" evidence="12"/>
<dbReference type="OrthoDB" id="407355at2759"/>
<dbReference type="InterPro" id="IPR002509">
    <property type="entry name" value="NODB_dom"/>
</dbReference>
<dbReference type="GO" id="GO:0000272">
    <property type="term" value="P:polysaccharide catabolic process"/>
    <property type="evidence" value="ECO:0007669"/>
    <property type="project" value="UniProtKB-KW"/>
</dbReference>
<dbReference type="GO" id="GO:0006032">
    <property type="term" value="P:chitin catabolic process"/>
    <property type="evidence" value="ECO:0007669"/>
    <property type="project" value="UniProtKB-KW"/>
</dbReference>
<dbReference type="InterPro" id="IPR050248">
    <property type="entry name" value="Polysacc_deacetylase_ArnD"/>
</dbReference>
<evidence type="ECO:0000256" key="9">
    <source>
        <dbReference type="ARBA" id="ARBA00023288"/>
    </source>
</evidence>
<accession>L8WP84</accession>
<keyword evidence="11" id="KW-0624">Polysaccharide degradation</keyword>
<sequence length="724" mass="79241">MLTGIGRRGVFHHPYDILLVPTFGTRQNLKVNLRTRRTIGHRMVLTRARRTWIRRWFMSAPCTVIVAVSRRKRPGPIHLPTTAKSTIAVDVRTFLTYGQPFGSCHRVQGGRVDCPSPINLINLRKHDVVLRRSRALWAASQLFHVFWCSGAVSFPRVASSIKFYLPGGKTVEGGDKQRAWRNGRDEYSDGNEDGAFCLEAMTSSNAQNQGRSEYAFVRWQDVTVGMFGRLSWLLMAEMELVPSRRELAVRTSIAPVPVSPTLCSALRSTRAITPGAEQTLPPIERRIGLGISWQRFITRFVLALCSLFSFRKLAMLAFVALCSALASTTAASALPSKWYREVGANDHPVHKLFSRQTATAAVGSPEWRAKFPAGALNATSVPQAWRDALKAGIDSGKIPSTSTVPVATTAGVYRDRNGKTLDAGKAPICSSTVGCKDDTQIYDVPDGIVALSFDDGPYPASPVLYKFLRENNQKVTHFYIGSNILEYPEIFKEAYEVNQNDIAVHTWSHQQTTTLSDDMVLAELGWCCQIIHDSTGGRLPRYWRPPYGDSDMRVRAIAKEVFGMETVIWNDDTDDWKIAEGTQTLNGAKKVLSDAYAGPKSPGLNILEHEQSNTTIKVFTDTYPLIAQNGWKAHSIPDAFGEDWYLNSEDNTSPVGDRAVAGGPNDNVPSSDPTPTPGSGNTTGTNGGSSSPTGTPQGQSSDASRLTIGSSAFGLVLAGLLSLV</sequence>
<evidence type="ECO:0000259" key="15">
    <source>
        <dbReference type="PROSITE" id="PS51677"/>
    </source>
</evidence>
<keyword evidence="4" id="KW-0336">GPI-anchor</keyword>
<reference evidence="16 17" key="1">
    <citation type="journal article" date="2013" name="Nat. Commun.">
        <title>The evolution and pathogenic mechanisms of the rice sheath blight pathogen.</title>
        <authorList>
            <person name="Zheng A."/>
            <person name="Lin R."/>
            <person name="Xu L."/>
            <person name="Qin P."/>
            <person name="Tang C."/>
            <person name="Ai P."/>
            <person name="Zhang D."/>
            <person name="Liu Y."/>
            <person name="Sun Z."/>
            <person name="Feng H."/>
            <person name="Wang Y."/>
            <person name="Chen Y."/>
            <person name="Liang X."/>
            <person name="Fu R."/>
            <person name="Li Q."/>
            <person name="Zhang J."/>
            <person name="Yu X."/>
            <person name="Xie Z."/>
            <person name="Ding L."/>
            <person name="Guan P."/>
            <person name="Tang J."/>
            <person name="Liang Y."/>
            <person name="Wang S."/>
            <person name="Deng Q."/>
            <person name="Li S."/>
            <person name="Zhu J."/>
            <person name="Wang L."/>
            <person name="Liu H."/>
            <person name="Li P."/>
        </authorList>
    </citation>
    <scope>NUCLEOTIDE SEQUENCE [LARGE SCALE GENOMIC DNA]</scope>
    <source>
        <strain evidence="17">AG-1 IA</strain>
    </source>
</reference>
<keyword evidence="3" id="KW-1003">Cell membrane</keyword>
<dbReference type="Pfam" id="PF01522">
    <property type="entry name" value="Polysacc_deac_1"/>
    <property type="match status" value="1"/>
</dbReference>
<dbReference type="HOGENOM" id="CLU_382256_0_0_1"/>
<evidence type="ECO:0000256" key="14">
    <source>
        <dbReference type="SAM" id="MobiDB-lite"/>
    </source>
</evidence>
<keyword evidence="17" id="KW-1185">Reference proteome</keyword>
<evidence type="ECO:0000256" key="2">
    <source>
        <dbReference type="ARBA" id="ARBA00004609"/>
    </source>
</evidence>
<comment type="subcellular location">
    <subcellularLocation>
        <location evidence="2">Cell membrane</location>
        <topology evidence="2">Lipid-anchor</topology>
        <topology evidence="2">GPI-anchor</topology>
    </subcellularLocation>
</comment>
<evidence type="ECO:0000256" key="8">
    <source>
        <dbReference type="ARBA" id="ARBA00023285"/>
    </source>
</evidence>
<dbReference type="SUPFAM" id="SSF88713">
    <property type="entry name" value="Glycoside hydrolase/deacetylase"/>
    <property type="match status" value="1"/>
</dbReference>
<organism evidence="16 17">
    <name type="scientific">Thanatephorus cucumeris (strain AG1-IA)</name>
    <name type="common">Rice sheath blight fungus</name>
    <name type="synonym">Rhizoctonia solani</name>
    <dbReference type="NCBI Taxonomy" id="983506"/>
    <lineage>
        <taxon>Eukaryota</taxon>
        <taxon>Fungi</taxon>
        <taxon>Dikarya</taxon>
        <taxon>Basidiomycota</taxon>
        <taxon>Agaricomycotina</taxon>
        <taxon>Agaricomycetes</taxon>
        <taxon>Cantharellales</taxon>
        <taxon>Ceratobasidiaceae</taxon>
        <taxon>Rhizoctonia</taxon>
        <taxon>Rhizoctonia solani AG-1</taxon>
    </lineage>
</organism>
<keyword evidence="8" id="KW-0170">Cobalt</keyword>
<dbReference type="EMBL" id="AFRT01002119">
    <property type="protein sequence ID" value="ELU38592.1"/>
    <property type="molecule type" value="Genomic_DNA"/>
</dbReference>
<proteinExistence type="predicted"/>
<dbReference type="Proteomes" id="UP000011668">
    <property type="component" value="Unassembled WGS sequence"/>
</dbReference>
<gene>
    <name evidence="16" type="ORF">AG1IA_07379</name>
</gene>
<protein>
    <recommendedName>
        <fullName evidence="12">chitin deacetylase</fullName>
        <ecNumber evidence="12">3.5.1.41</ecNumber>
    </recommendedName>
</protein>
<evidence type="ECO:0000313" key="16">
    <source>
        <dbReference type="EMBL" id="ELU38592.1"/>
    </source>
</evidence>
<dbReference type="PANTHER" id="PTHR10587:SF135">
    <property type="entry name" value="CHITIN DEACETYLASE 3"/>
    <property type="match status" value="1"/>
</dbReference>
<evidence type="ECO:0000256" key="6">
    <source>
        <dbReference type="ARBA" id="ARBA00023136"/>
    </source>
</evidence>
<dbReference type="AlphaFoldDB" id="L8WP84"/>
<evidence type="ECO:0000313" key="17">
    <source>
        <dbReference type="Proteomes" id="UP000011668"/>
    </source>
</evidence>
<keyword evidence="7" id="KW-0119">Carbohydrate metabolism</keyword>
<evidence type="ECO:0000256" key="4">
    <source>
        <dbReference type="ARBA" id="ARBA00022622"/>
    </source>
</evidence>
<keyword evidence="4" id="KW-0325">Glycoprotein</keyword>
<keyword evidence="9" id="KW-0449">Lipoprotein</keyword>
<dbReference type="GO" id="GO:0004099">
    <property type="term" value="F:chitin deacetylase activity"/>
    <property type="evidence" value="ECO:0007669"/>
    <property type="project" value="UniProtKB-EC"/>
</dbReference>
<dbReference type="GO" id="GO:0098552">
    <property type="term" value="C:side of membrane"/>
    <property type="evidence" value="ECO:0007669"/>
    <property type="project" value="UniProtKB-KW"/>
</dbReference>
<evidence type="ECO:0000256" key="1">
    <source>
        <dbReference type="ARBA" id="ARBA00001941"/>
    </source>
</evidence>
<comment type="caution">
    <text evidence="16">The sequence shown here is derived from an EMBL/GenBank/DDBJ whole genome shotgun (WGS) entry which is preliminary data.</text>
</comment>
<feature type="region of interest" description="Disordered" evidence="14">
    <location>
        <begin position="647"/>
        <end position="704"/>
    </location>
</feature>
<dbReference type="PANTHER" id="PTHR10587">
    <property type="entry name" value="GLYCOSYL TRANSFERASE-RELATED"/>
    <property type="match status" value="1"/>
</dbReference>
<dbReference type="GO" id="GO:0005886">
    <property type="term" value="C:plasma membrane"/>
    <property type="evidence" value="ECO:0007669"/>
    <property type="project" value="UniProtKB-SubCell"/>
</dbReference>
<dbReference type="GO" id="GO:0009272">
    <property type="term" value="P:fungal-type cell wall biogenesis"/>
    <property type="evidence" value="ECO:0007669"/>
    <property type="project" value="UniProtKB-ARBA"/>
</dbReference>
<dbReference type="STRING" id="983506.L8WP84"/>
<feature type="compositionally biased region" description="Low complexity" evidence="14">
    <location>
        <begin position="669"/>
        <end position="701"/>
    </location>
</feature>
<name>L8WP84_THACA</name>
<evidence type="ECO:0000256" key="3">
    <source>
        <dbReference type="ARBA" id="ARBA00022475"/>
    </source>
</evidence>
<evidence type="ECO:0000256" key="12">
    <source>
        <dbReference type="ARBA" id="ARBA00024056"/>
    </source>
</evidence>
<evidence type="ECO:0000256" key="13">
    <source>
        <dbReference type="ARBA" id="ARBA00048494"/>
    </source>
</evidence>